<evidence type="ECO:0000313" key="2">
    <source>
        <dbReference type="EMBL" id="PPQ85893.1"/>
    </source>
</evidence>
<comment type="caution">
    <text evidence="2">The sequence shown here is derived from an EMBL/GenBank/DDBJ whole genome shotgun (WGS) entry which is preliminary data.</text>
</comment>
<feature type="compositionally biased region" description="Polar residues" evidence="1">
    <location>
        <begin position="21"/>
        <end position="35"/>
    </location>
</feature>
<name>A0A409X515_9AGAR</name>
<dbReference type="Pfam" id="PF18759">
    <property type="entry name" value="Plavaka"/>
    <property type="match status" value="1"/>
</dbReference>
<dbReference type="STRING" id="231916.A0A409X515"/>
<dbReference type="Proteomes" id="UP000284706">
    <property type="component" value="Unassembled WGS sequence"/>
</dbReference>
<dbReference type="AlphaFoldDB" id="A0A409X515"/>
<dbReference type="InParanoid" id="A0A409X515"/>
<evidence type="ECO:0000313" key="3">
    <source>
        <dbReference type="Proteomes" id="UP000284706"/>
    </source>
</evidence>
<evidence type="ECO:0000256" key="1">
    <source>
        <dbReference type="SAM" id="MobiDB-lite"/>
    </source>
</evidence>
<protein>
    <submittedName>
        <fullName evidence="2">Uncharacterized protein</fullName>
    </submittedName>
</protein>
<accession>A0A409X515</accession>
<reference evidence="2 3" key="1">
    <citation type="journal article" date="2018" name="Evol. Lett.">
        <title>Horizontal gene cluster transfer increased hallucinogenic mushroom diversity.</title>
        <authorList>
            <person name="Reynolds H.T."/>
            <person name="Vijayakumar V."/>
            <person name="Gluck-Thaler E."/>
            <person name="Korotkin H.B."/>
            <person name="Matheny P.B."/>
            <person name="Slot J.C."/>
        </authorList>
    </citation>
    <scope>NUCLEOTIDE SEQUENCE [LARGE SCALE GENOMIC DNA]</scope>
    <source>
        <strain evidence="2 3">SRW20</strain>
    </source>
</reference>
<dbReference type="EMBL" id="NHYE01004190">
    <property type="protein sequence ID" value="PPQ85893.1"/>
    <property type="molecule type" value="Genomic_DNA"/>
</dbReference>
<proteinExistence type="predicted"/>
<feature type="region of interest" description="Disordered" evidence="1">
    <location>
        <begin position="1"/>
        <end position="35"/>
    </location>
</feature>
<gene>
    <name evidence="2" type="ORF">CVT26_001311</name>
</gene>
<keyword evidence="3" id="KW-1185">Reference proteome</keyword>
<organism evidence="2 3">
    <name type="scientific">Gymnopilus dilepis</name>
    <dbReference type="NCBI Taxonomy" id="231916"/>
    <lineage>
        <taxon>Eukaryota</taxon>
        <taxon>Fungi</taxon>
        <taxon>Dikarya</taxon>
        <taxon>Basidiomycota</taxon>
        <taxon>Agaricomycotina</taxon>
        <taxon>Agaricomycetes</taxon>
        <taxon>Agaricomycetidae</taxon>
        <taxon>Agaricales</taxon>
        <taxon>Agaricineae</taxon>
        <taxon>Hymenogastraceae</taxon>
        <taxon>Gymnopilus</taxon>
    </lineage>
</organism>
<dbReference type="OrthoDB" id="3208495at2759"/>
<dbReference type="InterPro" id="IPR041078">
    <property type="entry name" value="Plavaka"/>
</dbReference>
<sequence>MDVDLNSRPAPEIVADPIPSVASSSRLDLPPTTSGRLRKFPRRFTDFLPHSTGRTGLPDLPRREPTLQVPSVVAQSDPLPEPLATPVADSVTFSTLCNDFGLYRVYTSYLATKDPDDNADLGDLCDAPGLSTSSRPDQTRWWKSLGIAPSGNKNIFAPFLNSTVFRLMNWFYSGSNMKSVAELDRLVQEVLLADDFDRKHLTDFSASKELQRLDEEDPVKSPFADEHGWKSSTVKIPLPAERFKHTSEAAAPILEVPNVHHRSITEVVTSAYQDESSKAFHHTPYRLYWKPKADSVPERVITEVVNSDAFIEEHAKVMKEHPESGPWAETVIAALMLWSDSTHLANFGNAALWPIYLFFGNLTKYTRAKPSEFAAHHIAYIPSDIYMKAFDGVAASAATITHLKRELMHAIWLLLLDAEFMSAYVNGIIVKCADGIIRRIFPRFFTYSADYPEKILLATIRQLAKCPCPRCLIQKCRIGGLGTRVDDQRRQLGFIPPKPSPPFRR</sequence>